<proteinExistence type="predicted"/>
<evidence type="ECO:0000313" key="3">
    <source>
        <dbReference type="Proteomes" id="UP000199034"/>
    </source>
</evidence>
<protein>
    <submittedName>
        <fullName evidence="2">Glyoxylase, beta-lactamase superfamily II</fullName>
    </submittedName>
</protein>
<dbReference type="STRING" id="1045774.SAMN05421872_107162"/>
<feature type="domain" description="Metallo-beta-lactamase" evidence="1">
    <location>
        <begin position="25"/>
        <end position="230"/>
    </location>
</feature>
<dbReference type="PANTHER" id="PTHR42951:SF17">
    <property type="entry name" value="METALLO-BETA-LACTAMASE DOMAIN-CONTAINING PROTEIN"/>
    <property type="match status" value="1"/>
</dbReference>
<keyword evidence="3" id="KW-1185">Reference proteome</keyword>
<organism evidence="2 3">
    <name type="scientific">Nocardioides lianchengensis</name>
    <dbReference type="NCBI Taxonomy" id="1045774"/>
    <lineage>
        <taxon>Bacteria</taxon>
        <taxon>Bacillati</taxon>
        <taxon>Actinomycetota</taxon>
        <taxon>Actinomycetes</taxon>
        <taxon>Propionibacteriales</taxon>
        <taxon>Nocardioidaceae</taxon>
        <taxon>Nocardioides</taxon>
    </lineage>
</organism>
<accession>A0A1G6TR44</accession>
<dbReference type="Pfam" id="PF00753">
    <property type="entry name" value="Lactamase_B"/>
    <property type="match status" value="1"/>
</dbReference>
<evidence type="ECO:0000259" key="1">
    <source>
        <dbReference type="SMART" id="SM00849"/>
    </source>
</evidence>
<dbReference type="AlphaFoldDB" id="A0A1G6TR44"/>
<dbReference type="EMBL" id="FMZM01000007">
    <property type="protein sequence ID" value="SDD31499.1"/>
    <property type="molecule type" value="Genomic_DNA"/>
</dbReference>
<dbReference type="SMART" id="SM00849">
    <property type="entry name" value="Lactamase_B"/>
    <property type="match status" value="1"/>
</dbReference>
<dbReference type="RefSeq" id="WP_170867064.1">
    <property type="nucleotide sequence ID" value="NZ_FMZM01000007.1"/>
</dbReference>
<dbReference type="Proteomes" id="UP000199034">
    <property type="component" value="Unassembled WGS sequence"/>
</dbReference>
<dbReference type="InterPro" id="IPR001279">
    <property type="entry name" value="Metallo-B-lactamas"/>
</dbReference>
<evidence type="ECO:0000313" key="2">
    <source>
        <dbReference type="EMBL" id="SDD31499.1"/>
    </source>
</evidence>
<dbReference type="InterPro" id="IPR036866">
    <property type="entry name" value="RibonucZ/Hydroxyglut_hydro"/>
</dbReference>
<name>A0A1G6TR44_9ACTN</name>
<reference evidence="3" key="1">
    <citation type="submission" date="2016-10" db="EMBL/GenBank/DDBJ databases">
        <authorList>
            <person name="Varghese N."/>
            <person name="Submissions S."/>
        </authorList>
    </citation>
    <scope>NUCLEOTIDE SEQUENCE [LARGE SCALE GENOMIC DNA]</scope>
    <source>
        <strain evidence="3">CGMCC 4.6858</strain>
    </source>
</reference>
<dbReference type="PANTHER" id="PTHR42951">
    <property type="entry name" value="METALLO-BETA-LACTAMASE DOMAIN-CONTAINING"/>
    <property type="match status" value="1"/>
</dbReference>
<gene>
    <name evidence="2" type="ORF">SAMN05421872_107162</name>
</gene>
<sequence length="322" mass="34870">MSLPASVFGDWVRIETEYLQACGLPLWLHALPHEGGLVLLDSGTSITPETSVRGRLADAGHRIEDVSLVVNSHAHPDHMGGNAALAAVSDAVFAAPAAEAAWLEDNDRVITELWEANPDAYRLSAEERAEIAGLYGERVRIDRLLRDGDVLDGSFGRLEVVTTSGHSPGHIAVRDLDRGLLFTFDDVQGAGVPISGSAEWLAPLYHDVDRYRSGLRRLLDLDFAALVPSHGDPLDPAAGRARIQESLDFVDRATDFVHDHLTRHEVVGVRDLAIAIGRDLGPFGGPNLQTVSLARAHLDDLARRGLAGARWHLTPDPTQKDS</sequence>
<dbReference type="InterPro" id="IPR050855">
    <property type="entry name" value="NDM-1-like"/>
</dbReference>
<dbReference type="SUPFAM" id="SSF56281">
    <property type="entry name" value="Metallo-hydrolase/oxidoreductase"/>
    <property type="match status" value="1"/>
</dbReference>
<dbReference type="Gene3D" id="3.60.15.10">
    <property type="entry name" value="Ribonuclease Z/Hydroxyacylglutathione hydrolase-like"/>
    <property type="match status" value="1"/>
</dbReference>